<dbReference type="Proteomes" id="UP000823603">
    <property type="component" value="Unassembled WGS sequence"/>
</dbReference>
<feature type="domain" description="PASTA" evidence="2">
    <location>
        <begin position="108"/>
        <end position="178"/>
    </location>
</feature>
<organism evidence="3 4">
    <name type="scientific">Candidatus Cryptobacteroides faecavium</name>
    <dbReference type="NCBI Taxonomy" id="2840762"/>
    <lineage>
        <taxon>Bacteria</taxon>
        <taxon>Pseudomonadati</taxon>
        <taxon>Bacteroidota</taxon>
        <taxon>Bacteroidia</taxon>
        <taxon>Bacteroidales</taxon>
        <taxon>Candidatus Cryptobacteroides</taxon>
    </lineage>
</organism>
<reference evidence="3" key="1">
    <citation type="submission" date="2020-10" db="EMBL/GenBank/DDBJ databases">
        <authorList>
            <person name="Gilroy R."/>
        </authorList>
    </citation>
    <scope>NUCLEOTIDE SEQUENCE</scope>
    <source>
        <strain evidence="3">B2-22910</strain>
    </source>
</reference>
<feature type="domain" description="PASTA" evidence="2">
    <location>
        <begin position="39"/>
        <end position="106"/>
    </location>
</feature>
<evidence type="ECO:0000256" key="1">
    <source>
        <dbReference type="SAM" id="Phobius"/>
    </source>
</evidence>
<dbReference type="EMBL" id="JADIMB010000089">
    <property type="protein sequence ID" value="MBO8471346.1"/>
    <property type="molecule type" value="Genomic_DNA"/>
</dbReference>
<name>A0A9D9NF62_9BACT</name>
<dbReference type="InterPro" id="IPR005543">
    <property type="entry name" value="PASTA_dom"/>
</dbReference>
<dbReference type="Gene3D" id="3.30.10.20">
    <property type="match status" value="2"/>
</dbReference>
<dbReference type="CDD" id="cd06577">
    <property type="entry name" value="PASTA_pknB"/>
    <property type="match status" value="2"/>
</dbReference>
<accession>A0A9D9NF62</accession>
<proteinExistence type="predicted"/>
<dbReference type="SMART" id="SM00740">
    <property type="entry name" value="PASTA"/>
    <property type="match status" value="2"/>
</dbReference>
<evidence type="ECO:0000259" key="2">
    <source>
        <dbReference type="PROSITE" id="PS51178"/>
    </source>
</evidence>
<dbReference type="PROSITE" id="PS51178">
    <property type="entry name" value="PASTA"/>
    <property type="match status" value="2"/>
</dbReference>
<evidence type="ECO:0000313" key="4">
    <source>
        <dbReference type="Proteomes" id="UP000823603"/>
    </source>
</evidence>
<sequence length="277" mass="30753">MSIKSFFGNWIVKNLLLAVIIVAVLIAAANFLLKGITRHNEEIRVPDFSNMTVSEAQTAAAAHKVRVYVTDSVYIKRMARGTVFRQVPAAGSHVKKGRRIALTINSVLPKRITMPNLVGYSMRQAKAELLSRGLNLGKLIYVEDIATNNVLKQICQNREIKPGTPIESESAIDLVVGLSNLDNKTYIPTLYGIKYLSAVDALHNNSLNLRGIHFDGTVKSYNDTLNAFVYRQEPDTSSVTPYLLGTEVDLYFTLDASRIPVPEEPEFDNIDLTADEQ</sequence>
<dbReference type="Pfam" id="PF03793">
    <property type="entry name" value="PASTA"/>
    <property type="match status" value="2"/>
</dbReference>
<comment type="caution">
    <text evidence="3">The sequence shown here is derived from an EMBL/GenBank/DDBJ whole genome shotgun (WGS) entry which is preliminary data.</text>
</comment>
<protein>
    <submittedName>
        <fullName evidence="3">PASTA domain-containing protein</fullName>
    </submittedName>
</protein>
<dbReference type="AlphaFoldDB" id="A0A9D9NF62"/>
<evidence type="ECO:0000313" key="3">
    <source>
        <dbReference type="EMBL" id="MBO8471346.1"/>
    </source>
</evidence>
<dbReference type="SUPFAM" id="SSF54184">
    <property type="entry name" value="Penicillin-binding protein 2x (pbp-2x), c-terminal domain"/>
    <property type="match status" value="1"/>
</dbReference>
<gene>
    <name evidence="3" type="ORF">IAB82_06075</name>
</gene>
<keyword evidence="1" id="KW-0472">Membrane</keyword>
<keyword evidence="1" id="KW-1133">Transmembrane helix</keyword>
<keyword evidence="1" id="KW-0812">Transmembrane</keyword>
<reference evidence="3" key="2">
    <citation type="journal article" date="2021" name="PeerJ">
        <title>Extensive microbial diversity within the chicken gut microbiome revealed by metagenomics and culture.</title>
        <authorList>
            <person name="Gilroy R."/>
            <person name="Ravi A."/>
            <person name="Getino M."/>
            <person name="Pursley I."/>
            <person name="Horton D.L."/>
            <person name="Alikhan N.F."/>
            <person name="Baker D."/>
            <person name="Gharbi K."/>
            <person name="Hall N."/>
            <person name="Watson M."/>
            <person name="Adriaenssens E.M."/>
            <person name="Foster-Nyarko E."/>
            <person name="Jarju S."/>
            <person name="Secka A."/>
            <person name="Antonio M."/>
            <person name="Oren A."/>
            <person name="Chaudhuri R.R."/>
            <person name="La Ragione R."/>
            <person name="Hildebrand F."/>
            <person name="Pallen M.J."/>
        </authorList>
    </citation>
    <scope>NUCLEOTIDE SEQUENCE</scope>
    <source>
        <strain evidence="3">B2-22910</strain>
    </source>
</reference>
<feature type="transmembrane region" description="Helical" evidence="1">
    <location>
        <begin position="15"/>
        <end position="33"/>
    </location>
</feature>